<evidence type="ECO:0000256" key="1">
    <source>
        <dbReference type="SAM" id="MobiDB-lite"/>
    </source>
</evidence>
<feature type="region of interest" description="Disordered" evidence="1">
    <location>
        <begin position="180"/>
        <end position="207"/>
    </location>
</feature>
<gene>
    <name evidence="2" type="ORF">pdam_00016691</name>
</gene>
<dbReference type="AlphaFoldDB" id="A0A3M6V5C7"/>
<name>A0A3M6V5C7_POCDA</name>
<organism evidence="2 3">
    <name type="scientific">Pocillopora damicornis</name>
    <name type="common">Cauliflower coral</name>
    <name type="synonym">Millepora damicornis</name>
    <dbReference type="NCBI Taxonomy" id="46731"/>
    <lineage>
        <taxon>Eukaryota</taxon>
        <taxon>Metazoa</taxon>
        <taxon>Cnidaria</taxon>
        <taxon>Anthozoa</taxon>
        <taxon>Hexacorallia</taxon>
        <taxon>Scleractinia</taxon>
        <taxon>Astrocoeniina</taxon>
        <taxon>Pocilloporidae</taxon>
        <taxon>Pocillopora</taxon>
    </lineage>
</organism>
<comment type="caution">
    <text evidence="2">The sequence shown here is derived from an EMBL/GenBank/DDBJ whole genome shotgun (WGS) entry which is preliminary data.</text>
</comment>
<evidence type="ECO:0000313" key="2">
    <source>
        <dbReference type="EMBL" id="RMX61132.1"/>
    </source>
</evidence>
<dbReference type="Proteomes" id="UP000275408">
    <property type="component" value="Unassembled WGS sequence"/>
</dbReference>
<sequence length="285" mass="32633">MIQGTSAPFGKPVKRSFTAHHIRMFPMFHDINSGNLCGIGTKLHHRIGRGKDSEKKDSYTENVELLRSLSLASPRGFLFRLYKNEPRKSPSQNEMRIRSKSDRREDLYTAIAVGNDQRSDVSSIIQNSILQRRNLALKSASKLKELRIEGANKFTVTADNDSKSECLGVCTSSGISLKGRKQRRNLSPLLPKHRRKHDSSLQQTTKSVSNKVYPSLKINCNQIFPRQPEEKIFQNRTKEKLRGSDDQKCEREAIDNEDARVLSRRTHKKRTINVFLPNILTDQDF</sequence>
<dbReference type="EMBL" id="RCHS01000076">
    <property type="protein sequence ID" value="RMX61132.1"/>
    <property type="molecule type" value="Genomic_DNA"/>
</dbReference>
<proteinExistence type="predicted"/>
<keyword evidence="3" id="KW-1185">Reference proteome</keyword>
<protein>
    <submittedName>
        <fullName evidence="2">Uncharacterized protein</fullName>
    </submittedName>
</protein>
<accession>A0A3M6V5C7</accession>
<evidence type="ECO:0000313" key="3">
    <source>
        <dbReference type="Proteomes" id="UP000275408"/>
    </source>
</evidence>
<reference evidence="2 3" key="1">
    <citation type="journal article" date="2018" name="Sci. Rep.">
        <title>Comparative analysis of the Pocillopora damicornis genome highlights role of immune system in coral evolution.</title>
        <authorList>
            <person name="Cunning R."/>
            <person name="Bay R.A."/>
            <person name="Gillette P."/>
            <person name="Baker A.C."/>
            <person name="Traylor-Knowles N."/>
        </authorList>
    </citation>
    <scope>NUCLEOTIDE SEQUENCE [LARGE SCALE GENOMIC DNA]</scope>
    <source>
        <strain evidence="2">RSMAS</strain>
        <tissue evidence="2">Whole animal</tissue>
    </source>
</reference>